<evidence type="ECO:0000313" key="4">
    <source>
        <dbReference type="Proteomes" id="UP000509702"/>
    </source>
</evidence>
<feature type="region of interest" description="Disordered" evidence="2">
    <location>
        <begin position="1"/>
        <end position="25"/>
    </location>
</feature>
<keyword evidence="3" id="KW-0614">Plasmid</keyword>
<keyword evidence="1" id="KW-0533">Nickel</keyword>
<feature type="binding site" evidence="1">
    <location>
        <position position="411"/>
    </location>
    <ligand>
        <name>Fe cation</name>
        <dbReference type="ChEBI" id="CHEBI:24875"/>
    </ligand>
</feature>
<sequence>MCCTPDPSRCASPLPQESSMSAATLPGEGSVSVRLWLGGDGDGGGKDGMTIRRAEVATRRPRAVAALVGRKAEEAVRLAPLLFSLCGSAQGLAVARACEAALGIDANNHETARALLTDAEALDSHGWQAVVEWPARLGAPPRPAALRDLRAAVSAVMPALYPAKDGLRPGGGGLRPDTAALREALAHMAGWLETTVFAGPTPQDADDLARWAASGGSDAARLAARLLSPDLAGWGACGTPLLAERSPGWYAAALSGDPSFAANPRYMDTTALTGPLERQADHPLVVSVTERFGDGLARLFAARLADLAELPRRMEAAIADLGPAEPAVAGSLAPGEGCGVAETARGRLAHWLRLDGDGRLADARMVAPTDWNFAAGGPLARGLAGAAVRDRDDAVDRVRLLVAMLDPCVACGIEVHE</sequence>
<keyword evidence="4" id="KW-1185">Reference proteome</keyword>
<dbReference type="SUPFAM" id="SSF56762">
    <property type="entry name" value="HydB/Nqo4-like"/>
    <property type="match status" value="1"/>
</dbReference>
<evidence type="ECO:0000256" key="1">
    <source>
        <dbReference type="PIRSR" id="PIRSR601501-1"/>
    </source>
</evidence>
<dbReference type="Proteomes" id="UP000509702">
    <property type="component" value="Plasmid unnamed3"/>
</dbReference>
<dbReference type="GO" id="GO:0016151">
    <property type="term" value="F:nickel cation binding"/>
    <property type="evidence" value="ECO:0007669"/>
    <property type="project" value="InterPro"/>
</dbReference>
<dbReference type="Gene3D" id="1.10.645.10">
    <property type="entry name" value="Cytochrome-c3 Hydrogenase, chain B"/>
    <property type="match status" value="1"/>
</dbReference>
<dbReference type="EMBL" id="CP054617">
    <property type="protein sequence ID" value="QKS49972.1"/>
    <property type="molecule type" value="Genomic_DNA"/>
</dbReference>
<protein>
    <submittedName>
        <fullName evidence="3">Nickel-dependent hydrogenase large subunit</fullName>
    </submittedName>
</protein>
<proteinExistence type="predicted"/>
<evidence type="ECO:0000256" key="2">
    <source>
        <dbReference type="SAM" id="MobiDB-lite"/>
    </source>
</evidence>
<dbReference type="KEGG" id="aoz:HUE56_05455"/>
<dbReference type="InterPro" id="IPR001501">
    <property type="entry name" value="Ni-dep_hyd_lsu"/>
</dbReference>
<dbReference type="PANTHER" id="PTHR42958">
    <property type="entry name" value="HYDROGENASE-2 LARGE CHAIN"/>
    <property type="match status" value="1"/>
</dbReference>
<name>A0A6N1APA8_9PROT</name>
<dbReference type="PANTHER" id="PTHR42958:SF4">
    <property type="entry name" value="HYDROGENASE EXPRESSION_FORMATION PROTEIN HUPK"/>
    <property type="match status" value="1"/>
</dbReference>
<keyword evidence="1" id="KW-0479">Metal-binding</keyword>
<dbReference type="OrthoDB" id="9157196at2"/>
<evidence type="ECO:0000313" key="3">
    <source>
        <dbReference type="EMBL" id="QKS49972.1"/>
    </source>
</evidence>
<keyword evidence="1" id="KW-0460">Magnesium</keyword>
<reference evidence="3 4" key="1">
    <citation type="submission" date="2020-06" db="EMBL/GenBank/DDBJ databases">
        <title>Complete genome of Azosprillum oryzae KACC14407.</title>
        <authorList>
            <person name="Kim M."/>
            <person name="Park Y.-J."/>
            <person name="Shin J.-H."/>
        </authorList>
    </citation>
    <scope>NUCLEOTIDE SEQUENCE [LARGE SCALE GENOMIC DNA]</scope>
    <source>
        <strain evidence="3 4">KACC 14407</strain>
        <plasmid evidence="3 4">unnamed3</plasmid>
    </source>
</reference>
<geneLocation type="plasmid" evidence="3 4">
    <name>unnamed3</name>
</geneLocation>
<dbReference type="Pfam" id="PF00374">
    <property type="entry name" value="NiFeSe_Hases"/>
    <property type="match status" value="1"/>
</dbReference>
<organism evidence="3 4">
    <name type="scientific">Azospirillum oryzae</name>
    <dbReference type="NCBI Taxonomy" id="286727"/>
    <lineage>
        <taxon>Bacteria</taxon>
        <taxon>Pseudomonadati</taxon>
        <taxon>Pseudomonadota</taxon>
        <taxon>Alphaproteobacteria</taxon>
        <taxon>Rhodospirillales</taxon>
        <taxon>Azospirillaceae</taxon>
        <taxon>Azospirillum</taxon>
    </lineage>
</organism>
<dbReference type="InterPro" id="IPR029014">
    <property type="entry name" value="NiFe-Hase_large"/>
</dbReference>
<feature type="binding site" evidence="1">
    <location>
        <position position="365"/>
    </location>
    <ligand>
        <name>Mg(2+)</name>
        <dbReference type="ChEBI" id="CHEBI:18420"/>
    </ligand>
</feature>
<feature type="binding site" evidence="1">
    <location>
        <position position="408"/>
    </location>
    <ligand>
        <name>Ni(2+)</name>
        <dbReference type="ChEBI" id="CHEBI:49786"/>
    </ligand>
</feature>
<dbReference type="AlphaFoldDB" id="A0A6N1APA8"/>
<comment type="cofactor">
    <cofactor evidence="1">
        <name>Ni(2+)</name>
        <dbReference type="ChEBI" id="CHEBI:49786"/>
    </cofactor>
</comment>
<accession>A0A6N1APA8</accession>
<dbReference type="InterPro" id="IPR050867">
    <property type="entry name" value="NiFe/NiFeSe_hydrgnase_LSU"/>
</dbReference>
<keyword evidence="1" id="KW-0408">Iron</keyword>
<comment type="cofactor">
    <cofactor evidence="1">
        <name>Fe cation</name>
        <dbReference type="ChEBI" id="CHEBI:24875"/>
    </cofactor>
</comment>
<gene>
    <name evidence="3" type="ORF">HUE56_05455</name>
</gene>